<evidence type="ECO:0000256" key="6">
    <source>
        <dbReference type="SAM" id="Coils"/>
    </source>
</evidence>
<protein>
    <submittedName>
        <fullName evidence="8">Xin actin binding repeat containing 2</fullName>
    </submittedName>
</protein>
<feature type="repeat" description="Xin" evidence="5">
    <location>
        <begin position="653"/>
        <end position="668"/>
    </location>
</feature>
<feature type="region of interest" description="Disordered" evidence="7">
    <location>
        <begin position="2147"/>
        <end position="2173"/>
    </location>
</feature>
<dbReference type="GO" id="GO:0045216">
    <property type="term" value="P:cell-cell junction organization"/>
    <property type="evidence" value="ECO:0007669"/>
    <property type="project" value="Ensembl"/>
</dbReference>
<dbReference type="GO" id="GO:0005911">
    <property type="term" value="C:cell-cell junction"/>
    <property type="evidence" value="ECO:0007669"/>
    <property type="project" value="Ensembl"/>
</dbReference>
<comment type="domain">
    <text evidence="5">Xin repeats bind F-actin.</text>
</comment>
<keyword evidence="4 5" id="KW-0009">Actin-binding</keyword>
<feature type="compositionally biased region" description="Basic and acidic residues" evidence="7">
    <location>
        <begin position="423"/>
        <end position="437"/>
    </location>
</feature>
<dbReference type="GO" id="GO:0051393">
    <property type="term" value="F:alpha-actinin binding"/>
    <property type="evidence" value="ECO:0007669"/>
    <property type="project" value="Ensembl"/>
</dbReference>
<dbReference type="GO" id="GO:1903829">
    <property type="term" value="P:positive regulation of protein localization"/>
    <property type="evidence" value="ECO:0007669"/>
    <property type="project" value="Ensembl"/>
</dbReference>
<feature type="repeat" description="Xin" evidence="5">
    <location>
        <begin position="1200"/>
        <end position="1215"/>
    </location>
</feature>
<feature type="repeat" description="Xin" evidence="5">
    <location>
        <begin position="875"/>
        <end position="890"/>
    </location>
</feature>
<gene>
    <name evidence="8" type="primary">XIRP2</name>
</gene>
<feature type="repeat" description="Xin" evidence="5">
    <location>
        <begin position="1165"/>
        <end position="1180"/>
    </location>
</feature>
<dbReference type="GO" id="GO:0003281">
    <property type="term" value="P:ventricular septum development"/>
    <property type="evidence" value="ECO:0007669"/>
    <property type="project" value="Ensembl"/>
</dbReference>
<dbReference type="PROSITE" id="PS51389">
    <property type="entry name" value="XIN"/>
    <property type="match status" value="25"/>
</dbReference>
<evidence type="ECO:0000256" key="1">
    <source>
        <dbReference type="ARBA" id="ARBA00004282"/>
    </source>
</evidence>
<dbReference type="GO" id="GO:0055008">
    <property type="term" value="P:cardiac muscle tissue morphogenesis"/>
    <property type="evidence" value="ECO:0007669"/>
    <property type="project" value="Ensembl"/>
</dbReference>
<feature type="repeat" description="Xin" evidence="5">
    <location>
        <begin position="1239"/>
        <end position="1254"/>
    </location>
</feature>
<feature type="region of interest" description="Disordered" evidence="7">
    <location>
        <begin position="70"/>
        <end position="103"/>
    </location>
</feature>
<dbReference type="InterPro" id="IPR012510">
    <property type="entry name" value="Actin-binding_Xin_repeat"/>
</dbReference>
<feature type="compositionally biased region" description="Polar residues" evidence="7">
    <location>
        <begin position="2150"/>
        <end position="2173"/>
    </location>
</feature>
<comment type="similarity">
    <text evidence="5">Belongs to the Xin family.</text>
</comment>
<feature type="compositionally biased region" description="Basic and acidic residues" evidence="7">
    <location>
        <begin position="3068"/>
        <end position="3106"/>
    </location>
</feature>
<feature type="coiled-coil region" evidence="6">
    <location>
        <begin position="1917"/>
        <end position="1947"/>
    </location>
</feature>
<feature type="compositionally biased region" description="Polar residues" evidence="7">
    <location>
        <begin position="438"/>
        <end position="450"/>
    </location>
</feature>
<dbReference type="Proteomes" id="UP000694540">
    <property type="component" value="Unplaced"/>
</dbReference>
<feature type="region of interest" description="Disordered" evidence="7">
    <location>
        <begin position="2401"/>
        <end position="2540"/>
    </location>
</feature>
<organism evidence="8 9">
    <name type="scientific">Catagonus wagneri</name>
    <name type="common">Chacoan peccary</name>
    <dbReference type="NCBI Taxonomy" id="51154"/>
    <lineage>
        <taxon>Eukaryota</taxon>
        <taxon>Metazoa</taxon>
        <taxon>Chordata</taxon>
        <taxon>Craniata</taxon>
        <taxon>Vertebrata</taxon>
        <taxon>Euteleostomi</taxon>
        <taxon>Mammalia</taxon>
        <taxon>Eutheria</taxon>
        <taxon>Laurasiatheria</taxon>
        <taxon>Artiodactyla</taxon>
        <taxon>Suina</taxon>
        <taxon>Tayassuidae</taxon>
        <taxon>Catagonus</taxon>
    </lineage>
</organism>
<dbReference type="GO" id="GO:0005925">
    <property type="term" value="C:focal adhesion"/>
    <property type="evidence" value="ECO:0007669"/>
    <property type="project" value="Ensembl"/>
</dbReference>
<feature type="repeat" description="Xin" evidence="5">
    <location>
        <begin position="1350"/>
        <end position="1365"/>
    </location>
</feature>
<feature type="repeat" description="Xin" evidence="5">
    <location>
        <begin position="841"/>
        <end position="856"/>
    </location>
</feature>
<proteinExistence type="inferred from homology"/>
<sequence length="3546" mass="402371">VFPMQKGSLNLLRQKWESSDYQKSECNPGGDRCSLLQPQENKLLEIDGEAVSTPGPPDTPRLPCLVRKEMLSPETEEKCPEDKSDNSRNHGQPEVLKGDSLSGQRRIERFSIALDELRSVFEAPRNGNRQAGPAEHDQKEVELERRLCSPTFKSHPGSQSDDSMRDSDKKGKETSFDKMSPERGPSHIFEGTAGPNKPASGFAEASVARREAVSDLQEVVSLKERMARYQAAVTRGDCRSFSANMMEESETCTLPGGLARVKKQFEKDKTASSCNTFSQYQYQHQNRSEQEVIHSSQVNISRSSQEMERNEQETSKAHKTDILGTEMVSHLEKHSEEINQAARLHQYVQETVIDTPEDEEIPKVSTKFLKEQFEKSAQEKVPYSDKEMTPAKQIKIIESGYEETLKPSSTVATSSTSCMSTNQRKETSTTRYSDHRATSSTLAQVNATPSEKTEAFPPPPSDLFQAPIDVTAFSQSPELPSPPRIPPLPKELYSKQRNLYELNRLYKHIHPELRKNLEKDYISEVSEIVSRQVNPGSSVSADVQQVRYVFENANDSSQKDLSSGREHLEWDEILKGEVQSMRWIFENQPLDSINNGSPDEDNISKGIANQEIIAGGDVKYTTWMFETQPIDTLGDHSSGTEENAEKIPELARGDVRTARWMFETKPLDSMNKMHQSQEESVVTAIKDITGGDVKTVRYMFETQHLDQLGQLHSVDEVHLLQLRSELKEIKGNVKRSIKCFETQPLYVIRDGSGQMLEIKTVHREDVEKGDVRTARWMFETQPLDTINKNITEIKVVRGISMEENVKGGVGRAKWLFETQPLEKIKEESEDVVTEKETIIGTDVSRKCWMFETQPLDILNEVPNADPIRSEEIIGGDVQTTKHLFETLPIEALKDSSDVGKLQKITASEKEKGDVKHQKWIFETQPLEDIREDKKEYVQTVKLEEVDRGDVRNYTHIFESNNFMKLDASHKVEVEGITRGAVELNKSLFETTPLYAIQDHLGKYHQVKTVQQEEILRGDVRSCRWLFETRPIDQFDESIHKYQIIRGISAQEIQTGNVKSAKWLFETQPLDSIKYFSNVEEVESKTEQATDIVKGDVKTCRWLFETQPMETLYEKVSLMTGSEEIHKGDVKACTWLFETQPLDTIKDDSEATVKLQTVKQEEIHGGDVRTACFLFETENLDSIQGEEGKAIKAVEIDIQAGDVSSMRHKFENQPLDSISSSSEEVLKKIKTLKTEDIQKGNVLNCRWLFENQPIDMIKESQEGDELVKTVTDIQGGDVRKGCFVFETFSLDEIKEESDHISTKKTITEEVMKGDVKSYRMLFETQPLYAIRDREGFYHEVTTVKKEEVIHGDVRGTRWLFETKPLDSINQSETVYVIKSVTQEDIQKGDVSSVRYRFETQPLDQISEESRDIVPMVDYIQGGDVKASKQFFESENVDKNTYIRTVSVNEIQKGNVKTSTWLFETHTLDELRGEGSEYENIKTVTQEDVQKGDVKQAVWLFENRTLDSIKETDESITKITKEEIPPSDVKTTTWLFETTPLHEFTENRVEKVEIIGKSIKETLEELYSQKVIEAPGIIIEANEVGDVRMAKYKLMNQASPEVQKEEIIRVDLRNIMVNLLSKRDYTKREISVSEEEKGNVNLTKTQLLNRSTEFHPAKEEIVSGDVQQAIKNLFSQKSSVRKGILIQEDERGDINMTIYCLLHENAGDTIEREEVIGGNVKRTIHNLLSSISNNKIYERAKIDASERGNVQFFTTCIETGALDYLRQLQTGSNETLTARKHEKEEEIIGGDVEGTKLLLKKRQSQVERTVNETDIIPGDVQNTVKVFMTEPPSTSSKIPKEEILRGDLKSTLNSLSQAVSQKTMAKTEEIIKGDMLATLKSPNESSQTWKESKQPDVILGDIEKTIECLEKNANTRTEILKKELVRDDLEASLRNLKEAHRAFKEVNKKSVIKEDVQSVMVGSKEEQKAEIHQEAVQTDKKSILRPRPGPFEPASRWQGETYILNRTTDRSCHGDLTEERTEANLPKAPKGTVKIVVDREQNNDALEKNLRRLSNSHHKFTKKVLESGDRMGVWTDNTREQHLVDDHVSRQFTSTVPRRENLQNKESEIVREQNEAVFNSTQSIDKTMGKQQTQTWELRNDHQKTEALSVKSPKNTKNTNISTRTQSSKPSFTQGTVNKMVGETCEVSGDFRKQTLLKQEMQYSNKDLKKKNVNPQPVWQTLPTDQDMSYLTEVKVSPKSHSKFKATDQKQTDIHLKNQDFLMRTNTSTDLKMAMEMSFNPANFNPENNAKESEFPLPPPSPPPPPPSNASSEIEFPLPPPPPLLMLPEKNVFPPALSTEKIKAEFENFPGLPLPPPPEDEKSEREYLSMYPPPPPPLTPFPKPAHLLSSSVQEKCSGTFVPYSQEEASSSQAKIMTEKSGGRLPPPTLPKPKFPKWIEDKKNHSSPQVESESSLPGMECKMTSSKDQKRVIRATGSEHREAEQNVSRQSLDKRKQLSMDSTRSLSQTVPETSPPKEKLITPLIKSHSFPVSSGQQSPKPYMRKFKTPLMIAEEKYRQQKEELEKQKQESSRYSIIKTESPNGNISELNKEGLLQETKEEVPLSGMDSGVTVVQTNPVPQNLSQVLGVCTDKQLSTTPTVTVAAKRLQIVPATLENKDTMKKEFLKSSGDMVQSKSSCEIIQSHQDCSTQQMQQKEYLEQLHLPQSKPVSPSFKVKTIELPTLDHKLGEINHSYESHKIQDIDVQTITKQQYKETEKTEARTECSNKQSVAEKYYQLPKKEKRVTIKLPTESTEKSHESKLHLAHETHKEFRESENRKLPGREETIQGPPVIGPKKERLIVEQKQENLNKSAQKVVKQKVADAHLDSQSQNSQQIQIPTSESQVEHKKLPQPYNNLQEEKCLSVKGMQQKQVFSNTKDSKQEITQNKSLFSPVKESQQDDGKRAVNILEFLRKREELQQILSRIKEFEAEPDKNSLKTFQTLLNIIPVWLLSEEKREYGIHIAMENNVEKIKEEIMHIKTQAEDMLVSCENIIQKAMMSSKAEKQRNKATSLNETLCKVSNANVNYNKNTEQKENTTVEKTEQHQEATHQEATSHHHVKTRQEIKLNDTKVSPLSLKTRPPSPTFITIESTARRTETSTKDELSQSPKKNSFAEPSPRPVSQPSGIHGANTSPSPLKSRSEQLIKLKDTTAKLSKGTIPCSLTTPVPVVEKRSEIITSPATLRRQIKIETRGRDSPPTITIPIGVNHADSGSFRESMEAQEEVRKVEKRATYVHQDGVNCTKHTVPDTESYDAVEIIRKVEGPRLSEHTQRYEAANRTVQMNENFMNSHENEINRWFRGFEDDPVFEAKSNTRVYANGDANHNIKQESRTFSKEYGLTSLENTSFTGFSCNRLKELQATIPVKHPSVGSETRSLSEHFSGVDAFESQVVGAKMTVSSSHSSEAGRSGFDFKHAPPTYEDVIAGHILDVSDSPKELRRNIQQKWQESERVFKNLGYATSGTSGTEINTTFQEESAFLSETATPGQGNMYTLSKDSLSNGVPSSRQAEFS</sequence>
<comment type="subcellular location">
    <subcellularLocation>
        <location evidence="1">Cell junction</location>
    </subcellularLocation>
</comment>
<evidence type="ECO:0000256" key="5">
    <source>
        <dbReference type="PROSITE-ProRule" id="PRU00721"/>
    </source>
</evidence>
<feature type="compositionally biased region" description="Polar residues" evidence="7">
    <location>
        <begin position="2496"/>
        <end position="2509"/>
    </location>
</feature>
<feature type="region of interest" description="Disordered" evidence="7">
    <location>
        <begin position="2278"/>
        <end position="2317"/>
    </location>
</feature>
<feature type="compositionally biased region" description="Basic and acidic residues" evidence="7">
    <location>
        <begin position="3129"/>
        <end position="3141"/>
    </location>
</feature>
<feature type="compositionally biased region" description="Basic and acidic residues" evidence="7">
    <location>
        <begin position="162"/>
        <end position="185"/>
    </location>
</feature>
<evidence type="ECO:0000256" key="7">
    <source>
        <dbReference type="SAM" id="MobiDB-lite"/>
    </source>
</evidence>
<feature type="compositionally biased region" description="Basic and acidic residues" evidence="7">
    <location>
        <begin position="1961"/>
        <end position="1980"/>
    </location>
</feature>
<dbReference type="Ensembl" id="ENSCWAT00000008749.1">
    <property type="protein sequence ID" value="ENSCWAP00000008034.1"/>
    <property type="gene ID" value="ENSCWAG00000006027.1"/>
</dbReference>
<feature type="repeat" description="Xin" evidence="5">
    <location>
        <begin position="807"/>
        <end position="822"/>
    </location>
</feature>
<reference evidence="8" key="2">
    <citation type="submission" date="2025-09" db="UniProtKB">
        <authorList>
            <consortium name="Ensembl"/>
        </authorList>
    </citation>
    <scope>IDENTIFICATION</scope>
</reference>
<dbReference type="GO" id="GO:0007015">
    <property type="term" value="P:actin filament organization"/>
    <property type="evidence" value="ECO:0007669"/>
    <property type="project" value="TreeGrafter"/>
</dbReference>
<dbReference type="Pfam" id="PF08043">
    <property type="entry name" value="Xin"/>
    <property type="match status" value="19"/>
</dbReference>
<keyword evidence="3" id="KW-0965">Cell junction</keyword>
<keyword evidence="2" id="KW-0677">Repeat</keyword>
<dbReference type="InterPro" id="IPR030072">
    <property type="entry name" value="XIRP1/XIRP2"/>
</dbReference>
<feature type="region of interest" description="Disordered" evidence="7">
    <location>
        <begin position="2863"/>
        <end position="2884"/>
    </location>
</feature>
<evidence type="ECO:0000256" key="2">
    <source>
        <dbReference type="ARBA" id="ARBA00022737"/>
    </source>
</evidence>
<evidence type="ECO:0000256" key="3">
    <source>
        <dbReference type="ARBA" id="ARBA00022949"/>
    </source>
</evidence>
<name>A0A8C3VXZ8_9CETA</name>
<feature type="compositionally biased region" description="Basic and acidic residues" evidence="7">
    <location>
        <begin position="70"/>
        <end position="88"/>
    </location>
</feature>
<feature type="repeat" description="Xin" evidence="5">
    <location>
        <begin position="616"/>
        <end position="631"/>
    </location>
</feature>
<feature type="repeat" description="Xin" evidence="5">
    <location>
        <begin position="769"/>
        <end position="784"/>
    </location>
</feature>
<feature type="region of interest" description="Disordered" evidence="7">
    <location>
        <begin position="2788"/>
        <end position="2829"/>
    </location>
</feature>
<dbReference type="GeneTree" id="ENSGT00530000063779"/>
<accession>A0A8C3VXZ8</accession>
<feature type="region of interest" description="Disordered" evidence="7">
    <location>
        <begin position="405"/>
        <end position="458"/>
    </location>
</feature>
<feature type="region of interest" description="Disordered" evidence="7">
    <location>
        <begin position="1961"/>
        <end position="1992"/>
    </location>
</feature>
<evidence type="ECO:0000256" key="4">
    <source>
        <dbReference type="ARBA" id="ARBA00023203"/>
    </source>
</evidence>
<feature type="repeat" description="Xin" evidence="5">
    <location>
        <begin position="1421"/>
        <end position="1436"/>
    </location>
</feature>
<feature type="compositionally biased region" description="Basic and acidic residues" evidence="7">
    <location>
        <begin position="2462"/>
        <end position="2481"/>
    </location>
</feature>
<feature type="repeat" description="Xin" evidence="5">
    <location>
        <begin position="1055"/>
        <end position="1070"/>
    </location>
</feature>
<dbReference type="GO" id="GO:0051015">
    <property type="term" value="F:actin filament binding"/>
    <property type="evidence" value="ECO:0007669"/>
    <property type="project" value="Ensembl"/>
</dbReference>
<feature type="repeat" description="Xin" evidence="5">
    <location>
        <begin position="1275"/>
        <end position="1290"/>
    </location>
</feature>
<feature type="coiled-coil region" evidence="6">
    <location>
        <begin position="2034"/>
        <end position="2061"/>
    </location>
</feature>
<feature type="repeat" description="Xin" evidence="5">
    <location>
        <begin position="1525"/>
        <end position="1540"/>
    </location>
</feature>
<feature type="repeat" description="Xin" evidence="5">
    <location>
        <begin position="1490"/>
        <end position="1505"/>
    </location>
</feature>
<feature type="repeat" description="Xin" evidence="5">
    <location>
        <begin position="1452"/>
        <end position="1467"/>
    </location>
</feature>
<feature type="compositionally biased region" description="Low complexity" evidence="7">
    <location>
        <begin position="2865"/>
        <end position="2875"/>
    </location>
</feature>
<feature type="repeat" description="Xin" evidence="5">
    <location>
        <begin position="1094"/>
        <end position="1109"/>
    </location>
</feature>
<feature type="repeat" description="Xin" evidence="5">
    <location>
        <begin position="691"/>
        <end position="706"/>
    </location>
</feature>
<feature type="compositionally biased region" description="Polar residues" evidence="7">
    <location>
        <begin position="3157"/>
        <end position="3175"/>
    </location>
</feature>
<feature type="region of interest" description="Disordered" evidence="7">
    <location>
        <begin position="2345"/>
        <end position="2383"/>
    </location>
</feature>
<feature type="region of interest" description="Disordered" evidence="7">
    <location>
        <begin position="149"/>
        <end position="200"/>
    </location>
</feature>
<feature type="compositionally biased region" description="Pro residues" evidence="7">
    <location>
        <begin position="2294"/>
        <end position="2306"/>
    </location>
</feature>
<dbReference type="PANTHER" id="PTHR22591:SF1">
    <property type="entry name" value="XIN ACTIN-BINDING REPEAT-CONTAINING PROTEIN 2"/>
    <property type="match status" value="1"/>
</dbReference>
<feature type="compositionally biased region" description="Polar residues" evidence="7">
    <location>
        <begin position="406"/>
        <end position="422"/>
    </location>
</feature>
<feature type="compositionally biased region" description="Polar residues" evidence="7">
    <location>
        <begin position="2527"/>
        <end position="2536"/>
    </location>
</feature>
<dbReference type="GO" id="GO:0030018">
    <property type="term" value="C:Z disc"/>
    <property type="evidence" value="ECO:0007669"/>
    <property type="project" value="Ensembl"/>
</dbReference>
<feature type="repeat" description="Xin" evidence="5">
    <location>
        <begin position="1312"/>
        <end position="1327"/>
    </location>
</feature>
<keyword evidence="9" id="KW-1185">Reference proteome</keyword>
<feature type="compositionally biased region" description="Pro residues" evidence="7">
    <location>
        <begin position="2369"/>
        <end position="2381"/>
    </location>
</feature>
<feature type="region of interest" description="Disordered" evidence="7">
    <location>
        <begin position="3061"/>
        <end position="3177"/>
    </location>
</feature>
<feature type="repeat" description="Xin" evidence="5">
    <location>
        <begin position="731"/>
        <end position="746"/>
    </location>
</feature>
<keyword evidence="6" id="KW-0175">Coiled coil</keyword>
<dbReference type="GO" id="GO:0001725">
    <property type="term" value="C:stress fiber"/>
    <property type="evidence" value="ECO:0007669"/>
    <property type="project" value="Ensembl"/>
</dbReference>
<dbReference type="PANTHER" id="PTHR22591">
    <property type="entry name" value="XIN"/>
    <property type="match status" value="1"/>
</dbReference>
<feature type="repeat" description="Xin" evidence="5">
    <location>
        <begin position="1387"/>
        <end position="1402"/>
    </location>
</feature>
<evidence type="ECO:0000313" key="8">
    <source>
        <dbReference type="Ensembl" id="ENSCWAP00000008034.1"/>
    </source>
</evidence>
<dbReference type="GO" id="GO:0110053">
    <property type="term" value="P:regulation of actin filament organization"/>
    <property type="evidence" value="ECO:0007669"/>
    <property type="project" value="Ensembl"/>
</dbReference>
<feature type="repeat" description="Xin" evidence="5">
    <location>
        <begin position="1127"/>
        <end position="1142"/>
    </location>
</feature>
<feature type="compositionally biased region" description="Polar residues" evidence="7">
    <location>
        <begin position="2443"/>
        <end position="2452"/>
    </location>
</feature>
<feature type="repeat" description="Xin" evidence="5">
    <location>
        <begin position="576"/>
        <end position="591"/>
    </location>
</feature>
<feature type="repeat" description="Xin" evidence="5">
    <location>
        <begin position="912"/>
        <end position="927"/>
    </location>
</feature>
<feature type="region of interest" description="Disordered" evidence="7">
    <location>
        <begin position="3518"/>
        <end position="3546"/>
    </location>
</feature>
<feature type="compositionally biased region" description="Basic and acidic residues" evidence="7">
    <location>
        <begin position="2790"/>
        <end position="2823"/>
    </location>
</feature>
<reference evidence="8" key="1">
    <citation type="submission" date="2025-08" db="UniProtKB">
        <authorList>
            <consortium name="Ensembl"/>
        </authorList>
    </citation>
    <scope>IDENTIFICATION</scope>
</reference>
<feature type="repeat" description="Xin" evidence="5">
    <location>
        <begin position="1017"/>
        <end position="1032"/>
    </location>
</feature>
<evidence type="ECO:0000313" key="9">
    <source>
        <dbReference type="Proteomes" id="UP000694540"/>
    </source>
</evidence>